<feature type="transmembrane region" description="Helical" evidence="7">
    <location>
        <begin position="7"/>
        <end position="31"/>
    </location>
</feature>
<keyword evidence="5 7" id="KW-0472">Membrane</keyword>
<evidence type="ECO:0000256" key="6">
    <source>
        <dbReference type="ARBA" id="ARBA00023180"/>
    </source>
</evidence>
<dbReference type="GeneID" id="115461048"/>
<sequence length="486" mass="55144">MAQGKCCVYTTGALAVLLLIVSIILLVANVFQSAVERKVQQDIVLKNATDTFEVWESPPAPIYVQFYFFNLTNPLEVLAGERPIVEEIGPYTYREYRQRTDIQFLVNTTSVSALNPRTYVFEQEKSVGDPHVDLIRTVNVPAVAVMEMAKANFWLRTFVEAILKTYQEGFFVTRSVQELLWGYKDELLTYVHTVKRDVDPVFGFYYKKNGTDDGEYVYLSGIDNYFDFARIVKWQGNETLHWWTSDTCNMINGTDGTSFHPLISKEETLYMFVSDLCRSIYITYQSSQSVKGITAYRFVPPSKLFANVTINPDNAGFCVPAGNCLGTGILNVSTCMQGVPILLSNPHFYQAEDKYIHDIEGMHPNQEDHESFIDINPLSGVIVRAAKRLQVNVYVRQIPEFTIPEKIRTMVFPVMYVNETVLIDDESAEKLRSILLKTSVVSNIPFMIMVLGIVFGVIFIVLACRKQPAKEEEGTADERASLIRTS</sequence>
<reference evidence="9" key="1">
    <citation type="submission" date="2025-08" db="UniProtKB">
        <authorList>
            <consortium name="RefSeq"/>
        </authorList>
    </citation>
    <scope>IDENTIFICATION</scope>
</reference>
<evidence type="ECO:0000313" key="8">
    <source>
        <dbReference type="Proteomes" id="UP000515156"/>
    </source>
</evidence>
<dbReference type="GO" id="GO:0005044">
    <property type="term" value="F:scavenger receptor activity"/>
    <property type="evidence" value="ECO:0007669"/>
    <property type="project" value="InterPro"/>
</dbReference>
<keyword evidence="6" id="KW-0325">Glycoprotein</keyword>
<dbReference type="AlphaFoldDB" id="A0A6P7X1T6"/>
<gene>
    <name evidence="9" type="primary">SCARB2</name>
</gene>
<keyword evidence="3 7" id="KW-0812">Transmembrane</keyword>
<dbReference type="InterPro" id="IPR005429">
    <property type="entry name" value="LimpII"/>
</dbReference>
<dbReference type="RefSeq" id="XP_030046438.1">
    <property type="nucleotide sequence ID" value="XM_030190578.1"/>
</dbReference>
<dbReference type="PRINTS" id="PR01611">
    <property type="entry name" value="LIMPII"/>
</dbReference>
<dbReference type="PANTHER" id="PTHR11923:SF51">
    <property type="entry name" value="LYSOSOME MEMBRANE PROTEIN 2"/>
    <property type="match status" value="1"/>
</dbReference>
<keyword evidence="8" id="KW-1185">Reference proteome</keyword>
<dbReference type="InParanoid" id="A0A6P7X1T6"/>
<comment type="subcellular location">
    <subcellularLocation>
        <location evidence="1">Membrane</location>
    </subcellularLocation>
</comment>
<dbReference type="GO" id="GO:0016020">
    <property type="term" value="C:membrane"/>
    <property type="evidence" value="ECO:0007669"/>
    <property type="project" value="UniProtKB-SubCell"/>
</dbReference>
<evidence type="ECO:0000313" key="9">
    <source>
        <dbReference type="RefSeq" id="XP_030046438.1"/>
    </source>
</evidence>
<dbReference type="Pfam" id="PF01130">
    <property type="entry name" value="CD36"/>
    <property type="match status" value="1"/>
</dbReference>
<dbReference type="GO" id="GO:0005764">
    <property type="term" value="C:lysosome"/>
    <property type="evidence" value="ECO:0007669"/>
    <property type="project" value="InterPro"/>
</dbReference>
<accession>A0A6P7X1T6</accession>
<evidence type="ECO:0000256" key="1">
    <source>
        <dbReference type="ARBA" id="ARBA00004370"/>
    </source>
</evidence>
<dbReference type="OrthoDB" id="18585at2759"/>
<dbReference type="GO" id="GO:0006898">
    <property type="term" value="P:receptor-mediated endocytosis"/>
    <property type="evidence" value="ECO:0007669"/>
    <property type="project" value="TreeGrafter"/>
</dbReference>
<name>A0A6P7X1T6_9AMPH</name>
<dbReference type="FunCoup" id="A0A6P7X1T6">
    <property type="interactions" value="1013"/>
</dbReference>
<comment type="similarity">
    <text evidence="2">Belongs to the CD36 family.</text>
</comment>
<evidence type="ECO:0000256" key="5">
    <source>
        <dbReference type="ARBA" id="ARBA00023136"/>
    </source>
</evidence>
<keyword evidence="4 7" id="KW-1133">Transmembrane helix</keyword>
<dbReference type="Proteomes" id="UP000515156">
    <property type="component" value="Chromosome 2"/>
</dbReference>
<organism evidence="8 9">
    <name type="scientific">Microcaecilia unicolor</name>
    <dbReference type="NCBI Taxonomy" id="1415580"/>
    <lineage>
        <taxon>Eukaryota</taxon>
        <taxon>Metazoa</taxon>
        <taxon>Chordata</taxon>
        <taxon>Craniata</taxon>
        <taxon>Vertebrata</taxon>
        <taxon>Euteleostomi</taxon>
        <taxon>Amphibia</taxon>
        <taxon>Gymnophiona</taxon>
        <taxon>Siphonopidae</taxon>
        <taxon>Microcaecilia</taxon>
    </lineage>
</organism>
<evidence type="ECO:0000256" key="4">
    <source>
        <dbReference type="ARBA" id="ARBA00022989"/>
    </source>
</evidence>
<evidence type="ECO:0000256" key="3">
    <source>
        <dbReference type="ARBA" id="ARBA00022692"/>
    </source>
</evidence>
<proteinExistence type="inferred from homology"/>
<dbReference type="PANTHER" id="PTHR11923">
    <property type="entry name" value="SCAVENGER RECEPTOR CLASS B TYPE-1 SR-B1"/>
    <property type="match status" value="1"/>
</dbReference>
<dbReference type="CTD" id="950"/>
<evidence type="ECO:0000256" key="2">
    <source>
        <dbReference type="ARBA" id="ARBA00010532"/>
    </source>
</evidence>
<feature type="transmembrane region" description="Helical" evidence="7">
    <location>
        <begin position="444"/>
        <end position="464"/>
    </location>
</feature>
<dbReference type="GO" id="GO:0006622">
    <property type="term" value="P:protein targeting to lysosome"/>
    <property type="evidence" value="ECO:0007669"/>
    <property type="project" value="TreeGrafter"/>
</dbReference>
<dbReference type="PRINTS" id="PR01609">
    <property type="entry name" value="CD36FAMILY"/>
</dbReference>
<dbReference type="KEGG" id="muo:115461048"/>
<protein>
    <submittedName>
        <fullName evidence="9">Lysosome membrane protein 2</fullName>
    </submittedName>
</protein>
<dbReference type="InterPro" id="IPR002159">
    <property type="entry name" value="CD36_fam"/>
</dbReference>
<evidence type="ECO:0000256" key="7">
    <source>
        <dbReference type="SAM" id="Phobius"/>
    </source>
</evidence>